<dbReference type="InterPro" id="IPR001173">
    <property type="entry name" value="Glyco_trans_2-like"/>
</dbReference>
<dbReference type="InterPro" id="IPR029044">
    <property type="entry name" value="Nucleotide-diphossugar_trans"/>
</dbReference>
<dbReference type="EMBL" id="RZIJ01000013">
    <property type="protein sequence ID" value="RUQ68836.1"/>
    <property type="molecule type" value="Genomic_DNA"/>
</dbReference>
<protein>
    <submittedName>
        <fullName evidence="2">Glycosyltransferase</fullName>
    </submittedName>
</protein>
<dbReference type="PANTHER" id="PTHR22916:SF3">
    <property type="entry name" value="UDP-GLCNAC:BETAGAL BETA-1,3-N-ACETYLGLUCOSAMINYLTRANSFERASE-LIKE PROTEIN 1"/>
    <property type="match status" value="1"/>
</dbReference>
<name>A0A433J6Q0_9PROT</name>
<accession>A0A433J6Q0</accession>
<dbReference type="RefSeq" id="WP_126999911.1">
    <property type="nucleotide sequence ID" value="NZ_CP173195.1"/>
</dbReference>
<reference evidence="2 3" key="1">
    <citation type="submission" date="2018-12" db="EMBL/GenBank/DDBJ databases">
        <authorList>
            <person name="Yang Y."/>
        </authorList>
    </citation>
    <scope>NUCLEOTIDE SEQUENCE [LARGE SCALE GENOMIC DNA]</scope>
    <source>
        <strain evidence="2 3">GSF71</strain>
    </source>
</reference>
<organism evidence="2 3">
    <name type="scientific">Azospirillum doebereinerae</name>
    <dbReference type="NCBI Taxonomy" id="92933"/>
    <lineage>
        <taxon>Bacteria</taxon>
        <taxon>Pseudomonadati</taxon>
        <taxon>Pseudomonadota</taxon>
        <taxon>Alphaproteobacteria</taxon>
        <taxon>Rhodospirillales</taxon>
        <taxon>Azospirillaceae</taxon>
        <taxon>Azospirillum</taxon>
    </lineage>
</organism>
<dbReference type="CDD" id="cd00761">
    <property type="entry name" value="Glyco_tranf_GTA_type"/>
    <property type="match status" value="1"/>
</dbReference>
<evidence type="ECO:0000259" key="1">
    <source>
        <dbReference type="Pfam" id="PF00535"/>
    </source>
</evidence>
<dbReference type="Pfam" id="PF00535">
    <property type="entry name" value="Glycos_transf_2"/>
    <property type="match status" value="1"/>
</dbReference>
<keyword evidence="2" id="KW-0808">Transferase</keyword>
<evidence type="ECO:0000313" key="2">
    <source>
        <dbReference type="EMBL" id="RUQ68836.1"/>
    </source>
</evidence>
<gene>
    <name evidence="2" type="ORF">EJ913_16785</name>
</gene>
<dbReference type="Gene3D" id="3.90.550.10">
    <property type="entry name" value="Spore Coat Polysaccharide Biosynthesis Protein SpsA, Chain A"/>
    <property type="match status" value="1"/>
</dbReference>
<evidence type="ECO:0000313" key="3">
    <source>
        <dbReference type="Proteomes" id="UP000280346"/>
    </source>
</evidence>
<sequence>MTDHSLPGNTQSSDTLDCVVRFHDPRRLPELERCVFSLVGQRYRPINIVLVLQRFSPDEVAATEAALAPLLQLPNAPRLSVHNWDEAGVVDARTYLLNRGLDVAQGRYLAFLDYDDVLFPEAYEMLVGQLRKTGAAIAFASVQVMQVEVHDHFFYMVGSKVPPYKGQDLADLFKNNFCPIHSYVIDRSQLPTDLLHFDTGLTIEEDYDLLLRICAGFPSDFSLVGTPVGYYFYKTDGSNTVATQSGLDGEKLALYQEVQARIRARKKNTPVAPEVQAALGVPNPREGLSIHDTLKQSRTGSPGLRKLAELVGAR</sequence>
<comment type="caution">
    <text evidence="2">The sequence shown here is derived from an EMBL/GenBank/DDBJ whole genome shotgun (WGS) entry which is preliminary data.</text>
</comment>
<dbReference type="GO" id="GO:0016758">
    <property type="term" value="F:hexosyltransferase activity"/>
    <property type="evidence" value="ECO:0007669"/>
    <property type="project" value="UniProtKB-ARBA"/>
</dbReference>
<proteinExistence type="predicted"/>
<feature type="domain" description="Glycosyltransferase 2-like" evidence="1">
    <location>
        <begin position="28"/>
        <end position="149"/>
    </location>
</feature>
<dbReference type="SUPFAM" id="SSF53448">
    <property type="entry name" value="Nucleotide-diphospho-sugar transferases"/>
    <property type="match status" value="1"/>
</dbReference>
<dbReference type="OrthoDB" id="5291101at2"/>
<dbReference type="Proteomes" id="UP000280346">
    <property type="component" value="Unassembled WGS sequence"/>
</dbReference>
<keyword evidence="3" id="KW-1185">Reference proteome</keyword>
<dbReference type="AlphaFoldDB" id="A0A433J6Q0"/>
<dbReference type="PANTHER" id="PTHR22916">
    <property type="entry name" value="GLYCOSYLTRANSFERASE"/>
    <property type="match status" value="1"/>
</dbReference>